<gene>
    <name evidence="1" type="ORF">BCY86_03190</name>
</gene>
<name>A0A1L6MW64_9BACT</name>
<keyword evidence="2" id="KW-1185">Reference proteome</keyword>
<reference evidence="1 2" key="1">
    <citation type="submission" date="2016-08" db="EMBL/GenBank/DDBJ databases">
        <title>Identification and validation of antigenic proteins from Pajaroellobacter abortibovis using de-novo genome sequence assembly and reverse vaccinology.</title>
        <authorList>
            <person name="Welly B.T."/>
            <person name="Miller M.R."/>
            <person name="Stott J.L."/>
            <person name="Blanchard M.T."/>
            <person name="Islas-Trejo A.D."/>
            <person name="O'Rourke S.M."/>
            <person name="Young A.E."/>
            <person name="Medrano J.F."/>
            <person name="Van Eenennaam A.L."/>
        </authorList>
    </citation>
    <scope>NUCLEOTIDE SEQUENCE [LARGE SCALE GENOMIC DNA]</scope>
    <source>
        <strain evidence="1 2">BTF92-0548A/99-0131</strain>
    </source>
</reference>
<protein>
    <submittedName>
        <fullName evidence="1">Uncharacterized protein</fullName>
    </submittedName>
</protein>
<evidence type="ECO:0000313" key="2">
    <source>
        <dbReference type="Proteomes" id="UP000185544"/>
    </source>
</evidence>
<proteinExistence type="predicted"/>
<dbReference type="KEGG" id="pabo:BCY86_03190"/>
<dbReference type="EMBL" id="CP016908">
    <property type="protein sequence ID" value="APR99789.1"/>
    <property type="molecule type" value="Genomic_DNA"/>
</dbReference>
<dbReference type="Proteomes" id="UP000185544">
    <property type="component" value="Chromosome"/>
</dbReference>
<dbReference type="STRING" id="1882918.BCY86_03190"/>
<organism evidence="1 2">
    <name type="scientific">Pajaroellobacter abortibovis</name>
    <dbReference type="NCBI Taxonomy" id="1882918"/>
    <lineage>
        <taxon>Bacteria</taxon>
        <taxon>Pseudomonadati</taxon>
        <taxon>Myxococcota</taxon>
        <taxon>Polyangia</taxon>
        <taxon>Polyangiales</taxon>
        <taxon>Polyangiaceae</taxon>
    </lineage>
</organism>
<evidence type="ECO:0000313" key="1">
    <source>
        <dbReference type="EMBL" id="APR99789.1"/>
    </source>
</evidence>
<sequence length="61" mass="7085">MQQKSKGCQKNQLKRNNHRIQTTFMVILFTLFTAERTSADISSWGKKPTRCTAPFLIWIAI</sequence>
<accession>A0A1L6MW64</accession>
<dbReference type="AlphaFoldDB" id="A0A1L6MW64"/>